<proteinExistence type="evidence at transcript level"/>
<dbReference type="InterPro" id="IPR036728">
    <property type="entry name" value="PBP_GOBP_sf"/>
</dbReference>
<dbReference type="GO" id="GO:0005549">
    <property type="term" value="F:odorant binding"/>
    <property type="evidence" value="ECO:0007669"/>
    <property type="project" value="InterPro"/>
</dbReference>
<dbReference type="Gene3D" id="1.10.238.20">
    <property type="entry name" value="Pheromone/general odorant binding protein domain"/>
    <property type="match status" value="1"/>
</dbReference>
<dbReference type="AlphaFoldDB" id="A0A8F9WLT8"/>
<dbReference type="CDD" id="cd23992">
    <property type="entry name" value="PBP_GOBP"/>
    <property type="match status" value="1"/>
</dbReference>
<evidence type="ECO:0000313" key="1">
    <source>
        <dbReference type="EMBL" id="QYL00052.1"/>
    </source>
</evidence>
<dbReference type="SMART" id="SM00708">
    <property type="entry name" value="PhBP"/>
    <property type="match status" value="1"/>
</dbReference>
<dbReference type="EMBL" id="MT585339">
    <property type="protein sequence ID" value="QYL00052.1"/>
    <property type="molecule type" value="mRNA"/>
</dbReference>
<dbReference type="Pfam" id="PF01395">
    <property type="entry name" value="PBP_GOBP"/>
    <property type="match status" value="1"/>
</dbReference>
<reference evidence="1" key="1">
    <citation type="submission" date="2020-06" db="EMBL/GenBank/DDBJ databases">
        <authorList>
            <person name="Jia H.R."/>
        </authorList>
    </citation>
    <scope>NUCLEOTIDE SEQUENCE</scope>
</reference>
<dbReference type="SUPFAM" id="SSF47565">
    <property type="entry name" value="Insect pheromone/odorant-binding proteins"/>
    <property type="match status" value="1"/>
</dbReference>
<sequence length="109" mass="12538">MREVSQMCQNREQTTDEIVEKIRSGEYDANDVERLAKCHVKCMMEGFGAMENGSLSEKAFVHKLAPHIGEAKAREMFDFCKDESGGEDECDKPFKIYLCLKKLSDIFKY</sequence>
<dbReference type="InterPro" id="IPR006170">
    <property type="entry name" value="PBP/GOBP"/>
</dbReference>
<accession>A0A8F9WLT8</accession>
<name>A0A8F9WLT8_9MUSC</name>
<organism evidence="1">
    <name type="scientific">Eupeodes corollae</name>
    <dbReference type="NCBI Taxonomy" id="290404"/>
    <lineage>
        <taxon>Eukaryota</taxon>
        <taxon>Metazoa</taxon>
        <taxon>Ecdysozoa</taxon>
        <taxon>Arthropoda</taxon>
        <taxon>Hexapoda</taxon>
        <taxon>Insecta</taxon>
        <taxon>Pterygota</taxon>
        <taxon>Neoptera</taxon>
        <taxon>Endopterygota</taxon>
        <taxon>Diptera</taxon>
        <taxon>Brachycera</taxon>
        <taxon>Muscomorpha</taxon>
        <taxon>Syrphoidea</taxon>
        <taxon>Syrphidae</taxon>
        <taxon>Syrphinae</taxon>
        <taxon>Syrphini</taxon>
        <taxon>Eupeodes</taxon>
        <taxon>Eupeodes</taxon>
    </lineage>
</organism>
<protein>
    <submittedName>
        <fullName evidence="1">OBP29</fullName>
    </submittedName>
</protein>